<dbReference type="OrthoDB" id="669260at2"/>
<sequence>MKKLFLTLCLAFTLLPSLKADQLAYISKAEAQRTIALLSKYPEVLVWCACCDTEYSYWSLIKIKKIYMREVGYTDSSSGENYYEVIVEGVNHKGEKVTEELDLAYAHVRGDDGWGYCVGRLIGAECDPCTPPFPWLLDAQKPQKKR</sequence>
<proteinExistence type="predicted"/>
<evidence type="ECO:0000313" key="2">
    <source>
        <dbReference type="EMBL" id="SJZ58188.1"/>
    </source>
</evidence>
<feature type="chain" id="PRO_5012097487" description="Secreted protein" evidence="1">
    <location>
        <begin position="20"/>
        <end position="146"/>
    </location>
</feature>
<accession>A0A1T4LUJ3</accession>
<keyword evidence="1" id="KW-0732">Signal</keyword>
<organism evidence="2 3">
    <name type="scientific">Porphyromonas circumdentaria</name>
    <dbReference type="NCBI Taxonomy" id="29524"/>
    <lineage>
        <taxon>Bacteria</taxon>
        <taxon>Pseudomonadati</taxon>
        <taxon>Bacteroidota</taxon>
        <taxon>Bacteroidia</taxon>
        <taxon>Bacteroidales</taxon>
        <taxon>Porphyromonadaceae</taxon>
        <taxon>Porphyromonas</taxon>
    </lineage>
</organism>
<keyword evidence="3" id="KW-1185">Reference proteome</keyword>
<evidence type="ECO:0000256" key="1">
    <source>
        <dbReference type="SAM" id="SignalP"/>
    </source>
</evidence>
<gene>
    <name evidence="2" type="ORF">SAMN02745171_00530</name>
</gene>
<evidence type="ECO:0008006" key="4">
    <source>
        <dbReference type="Google" id="ProtNLM"/>
    </source>
</evidence>
<dbReference type="EMBL" id="FUXE01000004">
    <property type="protein sequence ID" value="SJZ58188.1"/>
    <property type="molecule type" value="Genomic_DNA"/>
</dbReference>
<feature type="signal peptide" evidence="1">
    <location>
        <begin position="1"/>
        <end position="19"/>
    </location>
</feature>
<name>A0A1T4LUJ3_9PORP</name>
<reference evidence="3" key="1">
    <citation type="submission" date="2017-02" db="EMBL/GenBank/DDBJ databases">
        <authorList>
            <person name="Varghese N."/>
            <person name="Submissions S."/>
        </authorList>
    </citation>
    <scope>NUCLEOTIDE SEQUENCE [LARGE SCALE GENOMIC DNA]</scope>
    <source>
        <strain evidence="3">ATCC 51356</strain>
    </source>
</reference>
<dbReference type="RefSeq" id="WP_078736487.1">
    <property type="nucleotide sequence ID" value="NZ_FUXE01000004.1"/>
</dbReference>
<dbReference type="AlphaFoldDB" id="A0A1T4LUJ3"/>
<dbReference type="Proteomes" id="UP000190121">
    <property type="component" value="Unassembled WGS sequence"/>
</dbReference>
<dbReference type="STRING" id="29524.SAMN02745171_00530"/>
<protein>
    <recommendedName>
        <fullName evidence="4">Secreted protein</fullName>
    </recommendedName>
</protein>
<evidence type="ECO:0000313" key="3">
    <source>
        <dbReference type="Proteomes" id="UP000190121"/>
    </source>
</evidence>